<sequence length="948" mass="110478">MTINKYQAKYYAYELSKKASSDSSEKFGATLLDAKVELNPHQVEAALFAFKSPYSKGAILADEVGLGKTIEAGILLSQFWAERKRRILIICPSALRKQWLNELVDKFYLKAEVIDNISFNKKSKAGIVNPFDSTDTIKICSYQFARKKAEEIQLTSWNLVVLDEAHYLRNVYKFGNVTAKTIQNAIRDYKKVLLTATPLQNRLDELYGLVSFIDPEIFGDIKSFRRNFVLESGSRDIEGLRERLSQVVHRTLRRDVREFVPYRERIPITQQFTPTEEEQDLYNKVLDYLRQENTYAFPAAQRHLMQSVIFKLLGSSSFAVGKTLEALIKRLKQLLENSKVVEDDLYELLLSEYENLDDEKDELEEEEQEPELNEITLEDKIAIEAEIKQLEEFLVLANRIEHNQKGESLLIALEKGFAKLKEIGARDKALIFTESTRTQQYLFERLSKEKYAGRILLFNGNNADALSSQIYKDWLADEKNAGKITGSKAVDIRQALVDAFRSDQYQIMIATEAAAEGINLQFCSMIVNYDLPWNPQRVEQRIGRCHRYGQEFDVVVVNFLNASNAVEARVFELLEKKFRLFEGVFGSSDEVLGTIENGVDFEKRIVEVYKKCRTKEEIDAYFEQLEREFAAERDEAIREVQTILFENFEVPVIERLRITLSETRVFLEKFEKWLWELIRFYLHQKAKFIYDDYTFILDNGEKYTLNKNREDAKRLLLNGPIAQKFIEQAKKEHTPLAHLEFNFSGQNKKYQELENLQSKRGFLKVSQLNVSSEIESHSVLIFAGLTDANEQLNDEICRFILSLDSKVFPGNHRIQLDEIEGLHTKIKQERLKYLEDTDAALMQREFMKFHNWADDRIAFLEAELKEAKKEERELTRASMQEGLSSAEVLELQEKLNKTKRKVSRLKREMFEREDEINEQRDQMIAEAKNKLNRTITEEEIFTISFELV</sequence>
<evidence type="ECO:0000256" key="3">
    <source>
        <dbReference type="ARBA" id="ARBA00022806"/>
    </source>
</evidence>
<dbReference type="SUPFAM" id="SSF52540">
    <property type="entry name" value="P-loop containing nucleoside triphosphate hydrolases"/>
    <property type="match status" value="2"/>
</dbReference>
<dbReference type="SMART" id="SM00490">
    <property type="entry name" value="HELICc"/>
    <property type="match status" value="1"/>
</dbReference>
<keyword evidence="3" id="KW-0347">Helicase</keyword>
<organism evidence="8 9">
    <name type="scientific">Sphingobacterium thermophilum</name>
    <dbReference type="NCBI Taxonomy" id="768534"/>
    <lineage>
        <taxon>Bacteria</taxon>
        <taxon>Pseudomonadati</taxon>
        <taxon>Bacteroidota</taxon>
        <taxon>Sphingobacteriia</taxon>
        <taxon>Sphingobacteriales</taxon>
        <taxon>Sphingobacteriaceae</taxon>
        <taxon>Sphingobacterium</taxon>
    </lineage>
</organism>
<gene>
    <name evidence="8" type="ORF">GCM10023173_05070</name>
</gene>
<dbReference type="Gene3D" id="3.40.50.300">
    <property type="entry name" value="P-loop containing nucleotide triphosphate hydrolases"/>
    <property type="match status" value="1"/>
</dbReference>
<feature type="domain" description="Helicase ATP-binding" evidence="6">
    <location>
        <begin position="49"/>
        <end position="216"/>
    </location>
</feature>
<keyword evidence="5" id="KW-0175">Coiled coil</keyword>
<dbReference type="InterPro" id="IPR038718">
    <property type="entry name" value="SNF2-like_sf"/>
</dbReference>
<protein>
    <submittedName>
        <fullName evidence="8">SNF2-related protein</fullName>
    </submittedName>
</protein>
<dbReference type="InterPro" id="IPR001650">
    <property type="entry name" value="Helicase_C-like"/>
</dbReference>
<dbReference type="InterPro" id="IPR057342">
    <property type="entry name" value="DEXDc_RapA"/>
</dbReference>
<keyword evidence="1" id="KW-0547">Nucleotide-binding</keyword>
<keyword evidence="9" id="KW-1185">Reference proteome</keyword>
<evidence type="ECO:0000256" key="4">
    <source>
        <dbReference type="ARBA" id="ARBA00022840"/>
    </source>
</evidence>
<proteinExistence type="predicted"/>
<evidence type="ECO:0000256" key="2">
    <source>
        <dbReference type="ARBA" id="ARBA00022801"/>
    </source>
</evidence>
<dbReference type="InterPro" id="IPR027417">
    <property type="entry name" value="P-loop_NTPase"/>
</dbReference>
<dbReference type="Proteomes" id="UP001500394">
    <property type="component" value="Unassembled WGS sequence"/>
</dbReference>
<dbReference type="InterPro" id="IPR049730">
    <property type="entry name" value="SNF2/RAD54-like_C"/>
</dbReference>
<name>A0ABP8QWF9_9SPHI</name>
<dbReference type="PROSITE" id="PS51194">
    <property type="entry name" value="HELICASE_CTER"/>
    <property type="match status" value="1"/>
</dbReference>
<accession>A0ABP8QWF9</accession>
<dbReference type="Gene3D" id="3.40.50.10810">
    <property type="entry name" value="Tandem AAA-ATPase domain"/>
    <property type="match status" value="1"/>
</dbReference>
<reference evidence="9" key="1">
    <citation type="journal article" date="2019" name="Int. J. Syst. Evol. Microbiol.">
        <title>The Global Catalogue of Microorganisms (GCM) 10K type strain sequencing project: providing services to taxonomists for standard genome sequencing and annotation.</title>
        <authorList>
            <consortium name="The Broad Institute Genomics Platform"/>
            <consortium name="The Broad Institute Genome Sequencing Center for Infectious Disease"/>
            <person name="Wu L."/>
            <person name="Ma J."/>
        </authorList>
    </citation>
    <scope>NUCLEOTIDE SEQUENCE [LARGE SCALE GENOMIC DNA]</scope>
    <source>
        <strain evidence="9">JCM 17858</strain>
    </source>
</reference>
<dbReference type="EMBL" id="BAABGR010000006">
    <property type="protein sequence ID" value="GAA4511835.1"/>
    <property type="molecule type" value="Genomic_DNA"/>
</dbReference>
<keyword evidence="4" id="KW-0067">ATP-binding</keyword>
<dbReference type="PROSITE" id="PS51192">
    <property type="entry name" value="HELICASE_ATP_BIND_1"/>
    <property type="match status" value="1"/>
</dbReference>
<evidence type="ECO:0000259" key="7">
    <source>
        <dbReference type="PROSITE" id="PS51194"/>
    </source>
</evidence>
<dbReference type="CDD" id="cd18011">
    <property type="entry name" value="DEXDc_RapA"/>
    <property type="match status" value="1"/>
</dbReference>
<dbReference type="RefSeq" id="WP_345064271.1">
    <property type="nucleotide sequence ID" value="NZ_BAABGR010000006.1"/>
</dbReference>
<dbReference type="Pfam" id="PF00176">
    <property type="entry name" value="SNF2-rel_dom"/>
    <property type="match status" value="1"/>
</dbReference>
<dbReference type="PANTHER" id="PTHR10799">
    <property type="entry name" value="SNF2/RAD54 HELICASE FAMILY"/>
    <property type="match status" value="1"/>
</dbReference>
<dbReference type="SMART" id="SM00487">
    <property type="entry name" value="DEXDc"/>
    <property type="match status" value="1"/>
</dbReference>
<feature type="domain" description="Helicase C-terminal" evidence="7">
    <location>
        <begin position="412"/>
        <end position="592"/>
    </location>
</feature>
<feature type="coiled-coil region" evidence="5">
    <location>
        <begin position="850"/>
        <end position="922"/>
    </location>
</feature>
<dbReference type="InterPro" id="IPR014001">
    <property type="entry name" value="Helicase_ATP-bd"/>
</dbReference>
<feature type="coiled-coil region" evidence="5">
    <location>
        <begin position="324"/>
        <end position="373"/>
    </location>
</feature>
<evidence type="ECO:0000259" key="6">
    <source>
        <dbReference type="PROSITE" id="PS51192"/>
    </source>
</evidence>
<dbReference type="CDD" id="cd18793">
    <property type="entry name" value="SF2_C_SNF"/>
    <property type="match status" value="1"/>
</dbReference>
<evidence type="ECO:0000256" key="5">
    <source>
        <dbReference type="SAM" id="Coils"/>
    </source>
</evidence>
<keyword evidence="2" id="KW-0378">Hydrolase</keyword>
<evidence type="ECO:0000313" key="9">
    <source>
        <dbReference type="Proteomes" id="UP001500394"/>
    </source>
</evidence>
<evidence type="ECO:0000256" key="1">
    <source>
        <dbReference type="ARBA" id="ARBA00022741"/>
    </source>
</evidence>
<evidence type="ECO:0000313" key="8">
    <source>
        <dbReference type="EMBL" id="GAA4511835.1"/>
    </source>
</evidence>
<comment type="caution">
    <text evidence="8">The sequence shown here is derived from an EMBL/GenBank/DDBJ whole genome shotgun (WGS) entry which is preliminary data.</text>
</comment>
<dbReference type="Pfam" id="PF00271">
    <property type="entry name" value="Helicase_C"/>
    <property type="match status" value="1"/>
</dbReference>
<dbReference type="InterPro" id="IPR000330">
    <property type="entry name" value="SNF2_N"/>
</dbReference>